<keyword evidence="3" id="KW-1185">Reference proteome</keyword>
<comment type="caution">
    <text evidence="2">The sequence shown here is derived from an EMBL/GenBank/DDBJ whole genome shotgun (WGS) entry which is preliminary data.</text>
</comment>
<evidence type="ECO:0000256" key="1">
    <source>
        <dbReference type="SAM" id="MobiDB-lite"/>
    </source>
</evidence>
<reference evidence="2" key="1">
    <citation type="journal article" date="2023" name="Mol. Phylogenet. Evol.">
        <title>Genome-scale phylogeny and comparative genomics of the fungal order Sordariales.</title>
        <authorList>
            <person name="Hensen N."/>
            <person name="Bonometti L."/>
            <person name="Westerberg I."/>
            <person name="Brannstrom I.O."/>
            <person name="Guillou S."/>
            <person name="Cros-Aarteil S."/>
            <person name="Calhoun S."/>
            <person name="Haridas S."/>
            <person name="Kuo A."/>
            <person name="Mondo S."/>
            <person name="Pangilinan J."/>
            <person name="Riley R."/>
            <person name="LaButti K."/>
            <person name="Andreopoulos B."/>
            <person name="Lipzen A."/>
            <person name="Chen C."/>
            <person name="Yan M."/>
            <person name="Daum C."/>
            <person name="Ng V."/>
            <person name="Clum A."/>
            <person name="Steindorff A."/>
            <person name="Ohm R.A."/>
            <person name="Martin F."/>
            <person name="Silar P."/>
            <person name="Natvig D.O."/>
            <person name="Lalanne C."/>
            <person name="Gautier V."/>
            <person name="Ament-Velasquez S.L."/>
            <person name="Kruys A."/>
            <person name="Hutchinson M.I."/>
            <person name="Powell A.J."/>
            <person name="Barry K."/>
            <person name="Miller A.N."/>
            <person name="Grigoriev I.V."/>
            <person name="Debuchy R."/>
            <person name="Gladieux P."/>
            <person name="Hiltunen Thoren M."/>
            <person name="Johannesson H."/>
        </authorList>
    </citation>
    <scope>NUCLEOTIDE SEQUENCE</scope>
    <source>
        <strain evidence="2">CBS 508.74</strain>
    </source>
</reference>
<dbReference type="AlphaFoldDB" id="A0AAN6T9U7"/>
<proteinExistence type="predicted"/>
<evidence type="ECO:0000313" key="3">
    <source>
        <dbReference type="Proteomes" id="UP001302812"/>
    </source>
</evidence>
<protein>
    <submittedName>
        <fullName evidence="2">Uncharacterized protein</fullName>
    </submittedName>
</protein>
<dbReference type="EMBL" id="MU853357">
    <property type="protein sequence ID" value="KAK4109334.1"/>
    <property type="molecule type" value="Genomic_DNA"/>
</dbReference>
<dbReference type="Proteomes" id="UP001302812">
    <property type="component" value="Unassembled WGS sequence"/>
</dbReference>
<feature type="compositionally biased region" description="Polar residues" evidence="1">
    <location>
        <begin position="318"/>
        <end position="328"/>
    </location>
</feature>
<name>A0AAN6T9U7_9PEZI</name>
<feature type="compositionally biased region" description="Low complexity" evidence="1">
    <location>
        <begin position="292"/>
        <end position="306"/>
    </location>
</feature>
<dbReference type="GeneID" id="89942510"/>
<gene>
    <name evidence="2" type="ORF">N656DRAFT_814289</name>
</gene>
<accession>A0AAN6T9U7</accession>
<organism evidence="2 3">
    <name type="scientific">Canariomyces notabilis</name>
    <dbReference type="NCBI Taxonomy" id="2074819"/>
    <lineage>
        <taxon>Eukaryota</taxon>
        <taxon>Fungi</taxon>
        <taxon>Dikarya</taxon>
        <taxon>Ascomycota</taxon>
        <taxon>Pezizomycotina</taxon>
        <taxon>Sordariomycetes</taxon>
        <taxon>Sordariomycetidae</taxon>
        <taxon>Sordariales</taxon>
        <taxon>Chaetomiaceae</taxon>
        <taxon>Canariomyces</taxon>
    </lineage>
</organism>
<dbReference type="RefSeq" id="XP_064666904.1">
    <property type="nucleotide sequence ID" value="XM_064818384.1"/>
</dbReference>
<evidence type="ECO:0000313" key="2">
    <source>
        <dbReference type="EMBL" id="KAK4109334.1"/>
    </source>
</evidence>
<sequence length="690" mass="74814">METIVAVRRAAGSAGKLNILAGRVLGCARVGGPLKPFHEEFPLFVKALVFLSVAGTDTNRADETKSVLAAGHAIDPSASDDGAPLPPTVAVAATGPADVACGPADLVLPTEPAAADDGFSSSANKPPNNIPVDGSPIEVDAKEAQIADGLPSGDRVVDDGGAPTINGEAVAGAASSPVPVYPLSFEDDFDAPVTSVFDAEFERFLGVDEDWSIPRLLDSEVKMEIARSIALERQKLWQSRSPALMQTIFLEHAIGQLPLYASSVSAPGQASRTSTTPVEIASPTNNGVYLRSVSSSSSSSKSSAESQLPDAGMETPLTGCSSPVTSPAVSDDGLVPEAEHKSEAGRVTHTAANNNCPPDVEEVEKITDLAKLDVTEPDDKQTAEILATYPVPMYDERELLYAARSDGMVCWYWPETGYLEPLAESDFEQYYALITEPCTESTVAQQHDDAVNDLQEPNADHARHLEQAQINNDQNPDYLYAESVQSRASIVDSEWGYESCIDENGHMALRRELEVRSGVNEGRLQRCKWFGWQSRDKAAVRAPGVPELMLTLPSGHEFWLDDDQEYPYEYKPEGDEKYCAPPPVEYPDYEYDYQYDQEEAESNGEEEYSAPPPDVAAAVMDQCENIERMMAEEQPAAADEEPAPSVDATTIWLEDPTFVSGKSWEDLDEEYEEYLASKKKVESPTNWLAG</sequence>
<feature type="region of interest" description="Disordered" evidence="1">
    <location>
        <begin position="631"/>
        <end position="652"/>
    </location>
</feature>
<feature type="region of interest" description="Disordered" evidence="1">
    <location>
        <begin position="290"/>
        <end position="333"/>
    </location>
</feature>
<reference evidence="2" key="2">
    <citation type="submission" date="2023-05" db="EMBL/GenBank/DDBJ databases">
        <authorList>
            <consortium name="Lawrence Berkeley National Laboratory"/>
            <person name="Steindorff A."/>
            <person name="Hensen N."/>
            <person name="Bonometti L."/>
            <person name="Westerberg I."/>
            <person name="Brannstrom I.O."/>
            <person name="Guillou S."/>
            <person name="Cros-Aarteil S."/>
            <person name="Calhoun S."/>
            <person name="Haridas S."/>
            <person name="Kuo A."/>
            <person name="Mondo S."/>
            <person name="Pangilinan J."/>
            <person name="Riley R."/>
            <person name="Labutti K."/>
            <person name="Andreopoulos B."/>
            <person name="Lipzen A."/>
            <person name="Chen C."/>
            <person name="Yanf M."/>
            <person name="Daum C."/>
            <person name="Ng V."/>
            <person name="Clum A."/>
            <person name="Ohm R."/>
            <person name="Martin F."/>
            <person name="Silar P."/>
            <person name="Natvig D."/>
            <person name="Lalanne C."/>
            <person name="Gautier V."/>
            <person name="Ament-Velasquez S.L."/>
            <person name="Kruys A."/>
            <person name="Hutchinson M.I."/>
            <person name="Powell A.J."/>
            <person name="Barry K."/>
            <person name="Miller A.N."/>
            <person name="Grigoriev I.V."/>
            <person name="Debuchy R."/>
            <person name="Gladieux P."/>
            <person name="Thoren M.H."/>
            <person name="Johannesson H."/>
        </authorList>
    </citation>
    <scope>NUCLEOTIDE SEQUENCE</scope>
    <source>
        <strain evidence="2">CBS 508.74</strain>
    </source>
</reference>